<evidence type="ECO:0000313" key="1">
    <source>
        <dbReference type="EMBL" id="KKM62733.1"/>
    </source>
</evidence>
<gene>
    <name evidence="1" type="ORF">LCGC14_1518670</name>
</gene>
<proteinExistence type="predicted"/>
<comment type="caution">
    <text evidence="1">The sequence shown here is derived from an EMBL/GenBank/DDBJ whole genome shotgun (WGS) entry which is preliminary data.</text>
</comment>
<dbReference type="EMBL" id="LAZR01011237">
    <property type="protein sequence ID" value="KKM62733.1"/>
    <property type="molecule type" value="Genomic_DNA"/>
</dbReference>
<accession>A0A0F9IZF9</accession>
<reference evidence="1" key="1">
    <citation type="journal article" date="2015" name="Nature">
        <title>Complex archaea that bridge the gap between prokaryotes and eukaryotes.</title>
        <authorList>
            <person name="Spang A."/>
            <person name="Saw J.H."/>
            <person name="Jorgensen S.L."/>
            <person name="Zaremba-Niedzwiedzka K."/>
            <person name="Martijn J."/>
            <person name="Lind A.E."/>
            <person name="van Eijk R."/>
            <person name="Schleper C."/>
            <person name="Guy L."/>
            <person name="Ettema T.J."/>
        </authorList>
    </citation>
    <scope>NUCLEOTIDE SEQUENCE</scope>
</reference>
<organism evidence="1">
    <name type="scientific">marine sediment metagenome</name>
    <dbReference type="NCBI Taxonomy" id="412755"/>
    <lineage>
        <taxon>unclassified sequences</taxon>
        <taxon>metagenomes</taxon>
        <taxon>ecological metagenomes</taxon>
    </lineage>
</organism>
<dbReference type="AlphaFoldDB" id="A0A0F9IZF9"/>
<sequence>MPQPKHNPANYQRATIKSVDILRALHGRGWTSLTQLTGLLACRIAPENAVRFWQYYSDHRKTQRACCRRRPLPSLAMQVSRGRRTVVLMRVRNLAVKGKVEHRRGSRYQEPFYRLIETNGKDNTDANKAASRKKASP</sequence>
<protein>
    <submittedName>
        <fullName evidence="1">Uncharacterized protein</fullName>
    </submittedName>
</protein>
<name>A0A0F9IZF9_9ZZZZ</name>